<dbReference type="EMBL" id="JABCKV010000006">
    <property type="protein sequence ID" value="KAG5647898.1"/>
    <property type="molecule type" value="Genomic_DNA"/>
</dbReference>
<name>A0A9P7GFX5_9AGAR</name>
<accession>A0A9P7GFX5</accession>
<reference evidence="2" key="2">
    <citation type="submission" date="2021-10" db="EMBL/GenBank/DDBJ databases">
        <title>Phylogenomics reveals ancestral predisposition of the termite-cultivated fungus Termitomyces towards a domesticated lifestyle.</title>
        <authorList>
            <person name="Auxier B."/>
            <person name="Grum-Grzhimaylo A."/>
            <person name="Cardenas M.E."/>
            <person name="Lodge J.D."/>
            <person name="Laessoe T."/>
            <person name="Pedersen O."/>
            <person name="Smith M.E."/>
            <person name="Kuyper T.W."/>
            <person name="Franco-Molano E.A."/>
            <person name="Baroni T.J."/>
            <person name="Aanen D.K."/>
        </authorList>
    </citation>
    <scope>NUCLEOTIDE SEQUENCE</scope>
    <source>
        <strain evidence="2">AP01</strain>
        <tissue evidence="2">Mycelium</tissue>
    </source>
</reference>
<evidence type="ECO:0000256" key="1">
    <source>
        <dbReference type="SAM" id="MobiDB-lite"/>
    </source>
</evidence>
<feature type="compositionally biased region" description="Acidic residues" evidence="1">
    <location>
        <begin position="38"/>
        <end position="55"/>
    </location>
</feature>
<dbReference type="AlphaFoldDB" id="A0A9P7GFX5"/>
<proteinExistence type="predicted"/>
<evidence type="ECO:0000313" key="3">
    <source>
        <dbReference type="Proteomes" id="UP000775547"/>
    </source>
</evidence>
<keyword evidence="3" id="KW-1185">Reference proteome</keyword>
<dbReference type="Proteomes" id="UP000775547">
    <property type="component" value="Unassembled WGS sequence"/>
</dbReference>
<organism evidence="2 3">
    <name type="scientific">Asterophora parasitica</name>
    <dbReference type="NCBI Taxonomy" id="117018"/>
    <lineage>
        <taxon>Eukaryota</taxon>
        <taxon>Fungi</taxon>
        <taxon>Dikarya</taxon>
        <taxon>Basidiomycota</taxon>
        <taxon>Agaricomycotina</taxon>
        <taxon>Agaricomycetes</taxon>
        <taxon>Agaricomycetidae</taxon>
        <taxon>Agaricales</taxon>
        <taxon>Tricholomatineae</taxon>
        <taxon>Lyophyllaceae</taxon>
        <taxon>Asterophora</taxon>
    </lineage>
</organism>
<evidence type="ECO:0000313" key="2">
    <source>
        <dbReference type="EMBL" id="KAG5647898.1"/>
    </source>
</evidence>
<feature type="region of interest" description="Disordered" evidence="1">
    <location>
        <begin position="33"/>
        <end position="68"/>
    </location>
</feature>
<gene>
    <name evidence="2" type="ORF">DXG03_007822</name>
</gene>
<sequence length="150" mass="16651">MPGNAMIQDELDPNDYDRIVTCIMLVGIPIRELAPDQGDSDADDSDSDEDDEDDGLALATGEVESRPQLVSDITAEDIRWQHPAPTSRPATVMDHPAVLLAKERHHYMYDANRKAGLVGIGTAQHFTEFVEELRASEGGYWFPHDKGVYI</sequence>
<comment type="caution">
    <text evidence="2">The sequence shown here is derived from an EMBL/GenBank/DDBJ whole genome shotgun (WGS) entry which is preliminary data.</text>
</comment>
<protein>
    <submittedName>
        <fullName evidence="2">Uncharacterized protein</fullName>
    </submittedName>
</protein>
<reference evidence="2" key="1">
    <citation type="submission" date="2020-07" db="EMBL/GenBank/DDBJ databases">
        <authorList>
            <person name="Nieuwenhuis M."/>
            <person name="Van De Peppel L.J.J."/>
        </authorList>
    </citation>
    <scope>NUCLEOTIDE SEQUENCE</scope>
    <source>
        <strain evidence="2">AP01</strain>
        <tissue evidence="2">Mycelium</tissue>
    </source>
</reference>